<dbReference type="AlphaFoldDB" id="A0AAV4V6E8"/>
<evidence type="ECO:0000313" key="2">
    <source>
        <dbReference type="Proteomes" id="UP001054837"/>
    </source>
</evidence>
<organism evidence="1 2">
    <name type="scientific">Caerostris darwini</name>
    <dbReference type="NCBI Taxonomy" id="1538125"/>
    <lineage>
        <taxon>Eukaryota</taxon>
        <taxon>Metazoa</taxon>
        <taxon>Ecdysozoa</taxon>
        <taxon>Arthropoda</taxon>
        <taxon>Chelicerata</taxon>
        <taxon>Arachnida</taxon>
        <taxon>Araneae</taxon>
        <taxon>Araneomorphae</taxon>
        <taxon>Entelegynae</taxon>
        <taxon>Araneoidea</taxon>
        <taxon>Araneidae</taxon>
        <taxon>Caerostris</taxon>
    </lineage>
</organism>
<accession>A0AAV4V6E8</accession>
<protein>
    <submittedName>
        <fullName evidence="1">Uncharacterized protein</fullName>
    </submittedName>
</protein>
<name>A0AAV4V6E8_9ARAC</name>
<reference evidence="1 2" key="1">
    <citation type="submission" date="2021-06" db="EMBL/GenBank/DDBJ databases">
        <title>Caerostris darwini draft genome.</title>
        <authorList>
            <person name="Kono N."/>
            <person name="Arakawa K."/>
        </authorList>
    </citation>
    <scope>NUCLEOTIDE SEQUENCE [LARGE SCALE GENOMIC DNA]</scope>
</reference>
<dbReference type="EMBL" id="BPLQ01012459">
    <property type="protein sequence ID" value="GIY65618.1"/>
    <property type="molecule type" value="Genomic_DNA"/>
</dbReference>
<keyword evidence="2" id="KW-1185">Reference proteome</keyword>
<proteinExistence type="predicted"/>
<sequence length="153" mass="16887">MSFLVNRSHRESFSTPVSGASNDSFSHCCPSAPHSEKKFRISEMRSTIKRPNRIGALIERELVLSVSVSGVGACLQELSGVVSGLERAEPRIIRISSVHCGSFHRGLMTKCVLPGQPQSLGEFLTQRKLFRTTPSDTAAQVPSVRKRSFVFQR</sequence>
<evidence type="ECO:0000313" key="1">
    <source>
        <dbReference type="EMBL" id="GIY65618.1"/>
    </source>
</evidence>
<gene>
    <name evidence="1" type="ORF">CDAR_551441</name>
</gene>
<dbReference type="Proteomes" id="UP001054837">
    <property type="component" value="Unassembled WGS sequence"/>
</dbReference>
<comment type="caution">
    <text evidence="1">The sequence shown here is derived from an EMBL/GenBank/DDBJ whole genome shotgun (WGS) entry which is preliminary data.</text>
</comment>